<reference evidence="2" key="1">
    <citation type="submission" date="2017-07" db="EMBL/GenBank/DDBJ databases">
        <title>Draft genome sequence of Effusibacillus lacus strain skLN1.</title>
        <authorList>
            <person name="Watanabe M."/>
            <person name="Kojima H."/>
            <person name="Fukui M."/>
        </authorList>
    </citation>
    <scope>NUCLEOTIDE SEQUENCE [LARGE SCALE GENOMIC DNA]</scope>
    <source>
        <strain evidence="2">skLN1</strain>
    </source>
</reference>
<accession>A0A292YCC7</accession>
<sequence length="72" mass="8291">MAVSPKLREFWNKSLSTMPKKEVQAKLRNIGVNLPTGNLSEDETRKLLYGFLARLDEPIQEEAIQMFAKQQI</sequence>
<name>A0A292YCC7_9BACL</name>
<proteinExistence type="predicted"/>
<keyword evidence="2" id="KW-1185">Reference proteome</keyword>
<dbReference type="EMBL" id="BDUF01000011">
    <property type="protein sequence ID" value="GAX88972.1"/>
    <property type="molecule type" value="Genomic_DNA"/>
</dbReference>
<dbReference type="Proteomes" id="UP000217785">
    <property type="component" value="Unassembled WGS sequence"/>
</dbReference>
<gene>
    <name evidence="1" type="ORF">EFBL_0586</name>
</gene>
<dbReference type="RefSeq" id="WP_096180666.1">
    <property type="nucleotide sequence ID" value="NZ_BDUF01000011.1"/>
</dbReference>
<evidence type="ECO:0000313" key="1">
    <source>
        <dbReference type="EMBL" id="GAX88972.1"/>
    </source>
</evidence>
<evidence type="ECO:0000313" key="2">
    <source>
        <dbReference type="Proteomes" id="UP000217785"/>
    </source>
</evidence>
<dbReference type="AlphaFoldDB" id="A0A292YCC7"/>
<organism evidence="1 2">
    <name type="scientific">Effusibacillus lacus</name>
    <dbReference type="NCBI Taxonomy" id="1348429"/>
    <lineage>
        <taxon>Bacteria</taxon>
        <taxon>Bacillati</taxon>
        <taxon>Bacillota</taxon>
        <taxon>Bacilli</taxon>
        <taxon>Bacillales</taxon>
        <taxon>Alicyclobacillaceae</taxon>
        <taxon>Effusibacillus</taxon>
    </lineage>
</organism>
<protein>
    <submittedName>
        <fullName evidence="1">Uncharacterized protein</fullName>
    </submittedName>
</protein>
<comment type="caution">
    <text evidence="1">The sequence shown here is derived from an EMBL/GenBank/DDBJ whole genome shotgun (WGS) entry which is preliminary data.</text>
</comment>